<name>A0A1G4JSC7_9SACH</name>
<sequence length="169" mass="18688">MTELLDLTTQLAFYKSYHSNHTNVLIHAAFVPLILYSSLVILHRVELLAGVTLAHLLAGSFASYYVALDAKVGALAAGLLGSTVWGIGLGTLDIPCTWAWAIFFAGWASQFVGHGVFERRRPALLDNLVQSLVTAPFLILFELLFFLGLYQDLQHEIMQRVKGKNSKKL</sequence>
<evidence type="ECO:0000256" key="1">
    <source>
        <dbReference type="SAM" id="Phobius"/>
    </source>
</evidence>
<accession>A0A1G4JSC7</accession>
<feature type="transmembrane region" description="Helical" evidence="1">
    <location>
        <begin position="129"/>
        <end position="150"/>
    </location>
</feature>
<protein>
    <submittedName>
        <fullName evidence="2">LADA_0G04764g1_1</fullName>
    </submittedName>
</protein>
<dbReference type="GO" id="GO:0046521">
    <property type="term" value="P:sphingoid catabolic process"/>
    <property type="evidence" value="ECO:0007669"/>
    <property type="project" value="EnsemblFungi"/>
</dbReference>
<keyword evidence="1" id="KW-0472">Membrane</keyword>
<dbReference type="EMBL" id="LT598457">
    <property type="protein sequence ID" value="SCU93760.1"/>
    <property type="molecule type" value="Genomic_DNA"/>
</dbReference>
<feature type="transmembrane region" description="Helical" evidence="1">
    <location>
        <begin position="72"/>
        <end position="91"/>
    </location>
</feature>
<dbReference type="GO" id="GO:0005783">
    <property type="term" value="C:endoplasmic reticulum"/>
    <property type="evidence" value="ECO:0007669"/>
    <property type="project" value="TreeGrafter"/>
</dbReference>
<keyword evidence="1" id="KW-1133">Transmembrane helix</keyword>
<feature type="transmembrane region" description="Helical" evidence="1">
    <location>
        <begin position="47"/>
        <end position="66"/>
    </location>
</feature>
<proteinExistence type="predicted"/>
<dbReference type="PANTHER" id="PTHR28026">
    <property type="entry name" value="DUF962 DOMAIN PROTEIN (AFU_ORTHOLOGUE AFUA_8G05310)"/>
    <property type="match status" value="1"/>
</dbReference>
<dbReference type="PANTHER" id="PTHR28026:SF9">
    <property type="entry name" value="2-HYDROXY-PALMITIC ACID DIOXYGENASE MPO1"/>
    <property type="match status" value="1"/>
</dbReference>
<evidence type="ECO:0000313" key="3">
    <source>
        <dbReference type="Proteomes" id="UP000190274"/>
    </source>
</evidence>
<gene>
    <name evidence="2" type="ORF">LADA_0G04764G</name>
</gene>
<keyword evidence="3" id="KW-1185">Reference proteome</keyword>
<keyword evidence="1" id="KW-0812">Transmembrane</keyword>
<dbReference type="Proteomes" id="UP000190274">
    <property type="component" value="Chromosome G"/>
</dbReference>
<dbReference type="Pfam" id="PF06127">
    <property type="entry name" value="Mpo1-like"/>
    <property type="match status" value="1"/>
</dbReference>
<reference evidence="3" key="1">
    <citation type="submission" date="2016-03" db="EMBL/GenBank/DDBJ databases">
        <authorList>
            <person name="Devillers H."/>
        </authorList>
    </citation>
    <scope>NUCLEOTIDE SEQUENCE [LARGE SCALE GENOMIC DNA]</scope>
</reference>
<dbReference type="GO" id="GO:0016020">
    <property type="term" value="C:membrane"/>
    <property type="evidence" value="ECO:0007669"/>
    <property type="project" value="GOC"/>
</dbReference>
<dbReference type="GO" id="GO:0001561">
    <property type="term" value="P:fatty acid alpha-oxidation"/>
    <property type="evidence" value="ECO:0007669"/>
    <property type="project" value="EnsemblFungi"/>
</dbReference>
<evidence type="ECO:0000313" key="2">
    <source>
        <dbReference type="EMBL" id="SCU93760.1"/>
    </source>
</evidence>
<organism evidence="2 3">
    <name type="scientific">Lachancea dasiensis</name>
    <dbReference type="NCBI Taxonomy" id="1072105"/>
    <lineage>
        <taxon>Eukaryota</taxon>
        <taxon>Fungi</taxon>
        <taxon>Dikarya</taxon>
        <taxon>Ascomycota</taxon>
        <taxon>Saccharomycotina</taxon>
        <taxon>Saccharomycetes</taxon>
        <taxon>Saccharomycetales</taxon>
        <taxon>Saccharomycetaceae</taxon>
        <taxon>Lachancea</taxon>
    </lineage>
</organism>
<feature type="transmembrane region" description="Helical" evidence="1">
    <location>
        <begin position="24"/>
        <end position="42"/>
    </location>
</feature>
<dbReference type="OrthoDB" id="2124888at2759"/>
<feature type="transmembrane region" description="Helical" evidence="1">
    <location>
        <begin position="98"/>
        <end position="117"/>
    </location>
</feature>
<dbReference type="InterPro" id="IPR009305">
    <property type="entry name" value="Mpo1-like"/>
</dbReference>
<dbReference type="GO" id="GO:0102672">
    <property type="term" value="F:fatty acid alpha-dioxygenase activity"/>
    <property type="evidence" value="ECO:0007669"/>
    <property type="project" value="EnsemblFungi"/>
</dbReference>
<dbReference type="AlphaFoldDB" id="A0A1G4JSC7"/>